<gene>
    <name evidence="2" type="ORF">SAMN06295970_102164</name>
</gene>
<protein>
    <submittedName>
        <fullName evidence="2">Uncharacterized protein</fullName>
    </submittedName>
</protein>
<evidence type="ECO:0000313" key="3">
    <source>
        <dbReference type="Proteomes" id="UP001158049"/>
    </source>
</evidence>
<feature type="compositionally biased region" description="Pro residues" evidence="1">
    <location>
        <begin position="17"/>
        <end position="31"/>
    </location>
</feature>
<dbReference type="RefSeq" id="WP_283440967.1">
    <property type="nucleotide sequence ID" value="NZ_FXUL01000002.1"/>
</dbReference>
<name>A0ABY1PUM4_9BURK</name>
<dbReference type="EMBL" id="FXUL01000002">
    <property type="protein sequence ID" value="SMP48532.1"/>
    <property type="molecule type" value="Genomic_DNA"/>
</dbReference>
<organism evidence="2 3">
    <name type="scientific">Noviherbaspirillum suwonense</name>
    <dbReference type="NCBI Taxonomy" id="1224511"/>
    <lineage>
        <taxon>Bacteria</taxon>
        <taxon>Pseudomonadati</taxon>
        <taxon>Pseudomonadota</taxon>
        <taxon>Betaproteobacteria</taxon>
        <taxon>Burkholderiales</taxon>
        <taxon>Oxalobacteraceae</taxon>
        <taxon>Noviherbaspirillum</taxon>
    </lineage>
</organism>
<dbReference type="Proteomes" id="UP001158049">
    <property type="component" value="Unassembled WGS sequence"/>
</dbReference>
<comment type="caution">
    <text evidence="2">The sequence shown here is derived from an EMBL/GenBank/DDBJ whole genome shotgun (WGS) entry which is preliminary data.</text>
</comment>
<evidence type="ECO:0000256" key="1">
    <source>
        <dbReference type="SAM" id="MobiDB-lite"/>
    </source>
</evidence>
<sequence length="82" mass="9067">MFQPRQPILRLHQEPGQIPPEVPNVPSPQPEIEPGSTPQPEMPPPSQDPIMPDSPTGPEVMPEQAPQEVPATPRMDAGRWLH</sequence>
<evidence type="ECO:0000313" key="2">
    <source>
        <dbReference type="EMBL" id="SMP48532.1"/>
    </source>
</evidence>
<accession>A0ABY1PUM4</accession>
<proteinExistence type="predicted"/>
<reference evidence="2 3" key="1">
    <citation type="submission" date="2017-05" db="EMBL/GenBank/DDBJ databases">
        <authorList>
            <person name="Varghese N."/>
            <person name="Submissions S."/>
        </authorList>
    </citation>
    <scope>NUCLEOTIDE SEQUENCE [LARGE SCALE GENOMIC DNA]</scope>
    <source>
        <strain evidence="2 3">DSM 26001</strain>
    </source>
</reference>
<feature type="region of interest" description="Disordered" evidence="1">
    <location>
        <begin position="1"/>
        <end position="82"/>
    </location>
</feature>
<keyword evidence="3" id="KW-1185">Reference proteome</keyword>